<evidence type="ECO:0000256" key="1">
    <source>
        <dbReference type="ARBA" id="ARBA00000085"/>
    </source>
</evidence>
<proteinExistence type="predicted"/>
<feature type="domain" description="HAMP" evidence="10">
    <location>
        <begin position="222"/>
        <end position="275"/>
    </location>
</feature>
<accession>A0A317FVJ8</accession>
<dbReference type="PANTHER" id="PTHR34220:SF7">
    <property type="entry name" value="SENSOR HISTIDINE KINASE YPDA"/>
    <property type="match status" value="1"/>
</dbReference>
<protein>
    <recommendedName>
        <fullName evidence="3">histidine kinase</fullName>
        <ecNumber evidence="3">2.7.13.3</ecNumber>
    </recommendedName>
</protein>
<evidence type="ECO:0000256" key="4">
    <source>
        <dbReference type="ARBA" id="ARBA00022553"/>
    </source>
</evidence>
<dbReference type="InterPro" id="IPR003660">
    <property type="entry name" value="HAMP_dom"/>
</dbReference>
<dbReference type="Pfam" id="PF02518">
    <property type="entry name" value="HATPase_c"/>
    <property type="match status" value="1"/>
</dbReference>
<keyword evidence="8" id="KW-0812">Transmembrane</keyword>
<dbReference type="AlphaFoldDB" id="A0A317FVJ8"/>
<comment type="caution">
    <text evidence="11">The sequence shown here is derived from an EMBL/GenBank/DDBJ whole genome shotgun (WGS) entry which is preliminary data.</text>
</comment>
<dbReference type="PROSITE" id="PS50885">
    <property type="entry name" value="HAMP"/>
    <property type="match status" value="1"/>
</dbReference>
<evidence type="ECO:0000259" key="9">
    <source>
        <dbReference type="PROSITE" id="PS50109"/>
    </source>
</evidence>
<evidence type="ECO:0000313" key="12">
    <source>
        <dbReference type="EMBL" id="PWT27233.1"/>
    </source>
</evidence>
<dbReference type="EMBL" id="NXNG01000001">
    <property type="protein sequence ID" value="PWT27233.1"/>
    <property type="molecule type" value="Genomic_DNA"/>
</dbReference>
<keyword evidence="4" id="KW-0597">Phosphoprotein</keyword>
<dbReference type="Gene3D" id="3.30.565.10">
    <property type="entry name" value="Histidine kinase-like ATPase, C-terminal domain"/>
    <property type="match status" value="1"/>
</dbReference>
<dbReference type="InterPro" id="IPR003594">
    <property type="entry name" value="HATPase_dom"/>
</dbReference>
<dbReference type="PANTHER" id="PTHR34220">
    <property type="entry name" value="SENSOR HISTIDINE KINASE YPDA"/>
    <property type="match status" value="1"/>
</dbReference>
<comment type="subcellular location">
    <subcellularLocation>
        <location evidence="2">Membrane</location>
    </subcellularLocation>
</comment>
<feature type="domain" description="Histidine kinase" evidence="9">
    <location>
        <begin position="405"/>
        <end position="506"/>
    </location>
</feature>
<gene>
    <name evidence="11" type="ORF">CPT75_01895</name>
    <name evidence="12" type="ORF">CPT75_09010</name>
</gene>
<keyword evidence="6 11" id="KW-0418">Kinase</keyword>
<dbReference type="Proteomes" id="UP000245488">
    <property type="component" value="Chromosome"/>
</dbReference>
<dbReference type="Pfam" id="PF00672">
    <property type="entry name" value="HAMP"/>
    <property type="match status" value="1"/>
</dbReference>
<dbReference type="PROSITE" id="PS50109">
    <property type="entry name" value="HIS_KIN"/>
    <property type="match status" value="1"/>
</dbReference>
<evidence type="ECO:0000256" key="3">
    <source>
        <dbReference type="ARBA" id="ARBA00012438"/>
    </source>
</evidence>
<sequence length="506" mass="57691">MLGIIKGKSEPEINNMNVAKKLWLRLSIERKTRIYSLTIITIVIAVGVFNMFIIGGSVKGLGKVQSDLSKCVNVQTAFEEENAALEKYIRNDIDTNKDNYEKACLHTRACITGLPYSYRDIGSERYARTWRIINAYDYYESQRNEVLDEVLMGELNQKIYDLYDMQNCIYSYIQDLTKITVKEGSLLYSMKEVIIDRLPFVLVVISVAALFLTIAFGRLLSTTVTRPLKMLAGGVHDISEKRFDKEDIKVSNEDEIGELVDTFNIMKHAMSDHITTLKENKELTDRIHEEEMEKMEIEKQLGLAKLDLLQSQINPHFLFNTLNVISGMAELEDAETTNKMIKSLSHLFRYNLRTSSQFVSLSQEISIIDDYMYLQKMRFGSRLMYIKNIADDLDTTSITVPAFLLQPVVENSIVHGIAHIEEGGRIELSAYKKDNTLYIKVMDTGAGMSRDKVDELNAKSISVTQEHAGIGLYNVQKRINSLYNDSEVIVESTMNKGTTVTICIRY</sequence>
<dbReference type="SUPFAM" id="SSF55874">
    <property type="entry name" value="ATPase domain of HSP90 chaperone/DNA topoisomerase II/histidine kinase"/>
    <property type="match status" value="1"/>
</dbReference>
<dbReference type="EC" id="2.7.13.3" evidence="3"/>
<dbReference type="GO" id="GO:0000155">
    <property type="term" value="F:phosphorelay sensor kinase activity"/>
    <property type="evidence" value="ECO:0007669"/>
    <property type="project" value="InterPro"/>
</dbReference>
<evidence type="ECO:0000313" key="13">
    <source>
        <dbReference type="Proteomes" id="UP000245488"/>
    </source>
</evidence>
<dbReference type="InterPro" id="IPR005467">
    <property type="entry name" value="His_kinase_dom"/>
</dbReference>
<evidence type="ECO:0000256" key="8">
    <source>
        <dbReference type="SAM" id="Phobius"/>
    </source>
</evidence>
<evidence type="ECO:0000256" key="6">
    <source>
        <dbReference type="ARBA" id="ARBA00022777"/>
    </source>
</evidence>
<reference evidence="11 13" key="1">
    <citation type="submission" date="2017-09" db="EMBL/GenBank/DDBJ databases">
        <title>High-quality draft genome sequence of Butyrivibrio fibrisolvens INBov1, isolated from cow rumen.</title>
        <authorList>
            <person name="Rodriguez Hernaez J."/>
            <person name="Rivarola M."/>
            <person name="Paniego N."/>
            <person name="Cravero S."/>
            <person name="Ceron Cucchi M."/>
            <person name="Martinez M.C."/>
        </authorList>
    </citation>
    <scope>NUCLEOTIDE SEQUENCE [LARGE SCALE GENOMIC DNA]</scope>
    <source>
        <strain evidence="11 13">INBov1</strain>
    </source>
</reference>
<evidence type="ECO:0000256" key="2">
    <source>
        <dbReference type="ARBA" id="ARBA00004370"/>
    </source>
</evidence>
<dbReference type="InterPro" id="IPR010559">
    <property type="entry name" value="Sig_transdc_His_kin_internal"/>
</dbReference>
<dbReference type="InterPro" id="IPR050640">
    <property type="entry name" value="Bact_2-comp_sensor_kinase"/>
</dbReference>
<evidence type="ECO:0000256" key="5">
    <source>
        <dbReference type="ARBA" id="ARBA00022679"/>
    </source>
</evidence>
<dbReference type="SUPFAM" id="SSF158472">
    <property type="entry name" value="HAMP domain-like"/>
    <property type="match status" value="1"/>
</dbReference>
<dbReference type="SMART" id="SM00304">
    <property type="entry name" value="HAMP"/>
    <property type="match status" value="1"/>
</dbReference>
<evidence type="ECO:0000259" key="10">
    <source>
        <dbReference type="PROSITE" id="PS50885"/>
    </source>
</evidence>
<dbReference type="InterPro" id="IPR036890">
    <property type="entry name" value="HATPase_C_sf"/>
</dbReference>
<comment type="catalytic activity">
    <reaction evidence="1">
        <text>ATP + protein L-histidine = ADP + protein N-phospho-L-histidine.</text>
        <dbReference type="EC" id="2.7.13.3"/>
    </reaction>
</comment>
<organism evidence="11 13">
    <name type="scientific">Butyrivibrio fibrisolvens</name>
    <dbReference type="NCBI Taxonomy" id="831"/>
    <lineage>
        <taxon>Bacteria</taxon>
        <taxon>Bacillati</taxon>
        <taxon>Bacillota</taxon>
        <taxon>Clostridia</taxon>
        <taxon>Lachnospirales</taxon>
        <taxon>Lachnospiraceae</taxon>
        <taxon>Butyrivibrio</taxon>
    </lineage>
</organism>
<keyword evidence="5" id="KW-0808">Transferase</keyword>
<dbReference type="SMART" id="SM00387">
    <property type="entry name" value="HATPase_c"/>
    <property type="match status" value="1"/>
</dbReference>
<evidence type="ECO:0000256" key="7">
    <source>
        <dbReference type="ARBA" id="ARBA00023012"/>
    </source>
</evidence>
<dbReference type="Pfam" id="PF06580">
    <property type="entry name" value="His_kinase"/>
    <property type="match status" value="1"/>
</dbReference>
<dbReference type="GO" id="GO:0016020">
    <property type="term" value="C:membrane"/>
    <property type="evidence" value="ECO:0007669"/>
    <property type="project" value="UniProtKB-SubCell"/>
</dbReference>
<feature type="transmembrane region" description="Helical" evidence="8">
    <location>
        <begin position="34"/>
        <end position="54"/>
    </location>
</feature>
<dbReference type="EMBL" id="NXNG01000005">
    <property type="protein sequence ID" value="PWT25734.1"/>
    <property type="molecule type" value="Genomic_DNA"/>
</dbReference>
<dbReference type="Gene3D" id="6.10.340.10">
    <property type="match status" value="1"/>
</dbReference>
<keyword evidence="8" id="KW-1133">Transmembrane helix</keyword>
<keyword evidence="8" id="KW-0472">Membrane</keyword>
<keyword evidence="13" id="KW-1185">Reference proteome</keyword>
<feature type="transmembrane region" description="Helical" evidence="8">
    <location>
        <begin position="198"/>
        <end position="220"/>
    </location>
</feature>
<keyword evidence="7" id="KW-0902">Two-component regulatory system</keyword>
<name>A0A317FVJ8_BUTFI</name>
<dbReference type="CDD" id="cd06225">
    <property type="entry name" value="HAMP"/>
    <property type="match status" value="1"/>
</dbReference>
<evidence type="ECO:0000313" key="11">
    <source>
        <dbReference type="EMBL" id="PWT25734.1"/>
    </source>
</evidence>